<dbReference type="GO" id="GO:0016791">
    <property type="term" value="F:phosphatase activity"/>
    <property type="evidence" value="ECO:0007669"/>
    <property type="project" value="InterPro"/>
</dbReference>
<evidence type="ECO:0008006" key="3">
    <source>
        <dbReference type="Google" id="ProtNLM"/>
    </source>
</evidence>
<feature type="compositionally biased region" description="Low complexity" evidence="1">
    <location>
        <begin position="308"/>
        <end position="319"/>
    </location>
</feature>
<proteinExistence type="predicted"/>
<reference evidence="2" key="1">
    <citation type="submission" date="2021-01" db="EMBL/GenBank/DDBJ databases">
        <authorList>
            <person name="Corre E."/>
            <person name="Pelletier E."/>
            <person name="Niang G."/>
            <person name="Scheremetjew M."/>
            <person name="Finn R."/>
            <person name="Kale V."/>
            <person name="Holt S."/>
            <person name="Cochrane G."/>
            <person name="Meng A."/>
            <person name="Brown T."/>
            <person name="Cohen L."/>
        </authorList>
    </citation>
    <scope>NUCLEOTIDE SEQUENCE</scope>
    <source>
        <strain evidence="2">CCMP 2712</strain>
    </source>
</reference>
<name>A0A7S4N455_GUITH</name>
<dbReference type="GO" id="GO:0005975">
    <property type="term" value="P:carbohydrate metabolic process"/>
    <property type="evidence" value="ECO:0007669"/>
    <property type="project" value="InterPro"/>
</dbReference>
<protein>
    <recommendedName>
        <fullName evidence="3">D,D-heptose 1,7-bisphosphate phosphatase</fullName>
    </recommendedName>
</protein>
<feature type="region of interest" description="Disordered" evidence="1">
    <location>
        <begin position="190"/>
        <end position="234"/>
    </location>
</feature>
<dbReference type="InterPro" id="IPR004446">
    <property type="entry name" value="Heptose_bisP_phosphatase"/>
</dbReference>
<feature type="compositionally biased region" description="Gly residues" evidence="1">
    <location>
        <begin position="204"/>
        <end position="215"/>
    </location>
</feature>
<dbReference type="EMBL" id="HBKN01007241">
    <property type="protein sequence ID" value="CAE2263885.1"/>
    <property type="molecule type" value="Transcribed_RNA"/>
</dbReference>
<dbReference type="AlphaFoldDB" id="A0A7S4N455"/>
<organism evidence="2">
    <name type="scientific">Guillardia theta</name>
    <name type="common">Cryptophyte</name>
    <name type="synonym">Cryptomonas phi</name>
    <dbReference type="NCBI Taxonomy" id="55529"/>
    <lineage>
        <taxon>Eukaryota</taxon>
        <taxon>Cryptophyceae</taxon>
        <taxon>Pyrenomonadales</taxon>
        <taxon>Geminigeraceae</taxon>
        <taxon>Guillardia</taxon>
    </lineage>
</organism>
<dbReference type="PANTHER" id="PTHR42891">
    <property type="entry name" value="D-GLYCERO-BETA-D-MANNO-HEPTOSE-1,7-BISPHOSPHATE 7-PHOSPHATASE"/>
    <property type="match status" value="1"/>
</dbReference>
<gene>
    <name evidence="2" type="ORF">GTHE00462_LOCUS5772</name>
</gene>
<dbReference type="InterPro" id="IPR023214">
    <property type="entry name" value="HAD_sf"/>
</dbReference>
<evidence type="ECO:0000256" key="1">
    <source>
        <dbReference type="SAM" id="MobiDB-lite"/>
    </source>
</evidence>
<dbReference type="Gene3D" id="3.40.50.1000">
    <property type="entry name" value="HAD superfamily/HAD-like"/>
    <property type="match status" value="1"/>
</dbReference>
<sequence>MQAASPLRVAHIASPLVRRHLPGLPPYPQAHGRSSLNLLRNALDQAMKEGADAIALTGSIVSAPPPLRQCDLGEYYNMEPQEMMSAAVADYEEVKSLLQETGLPYFVTPGGEDCIQAFKLVFGVEPSAQEVYSRMPDGMQTEQYDVNEYHERCINEDSWQESSSTPGDDLTGYEASRAAISGFRTQLRNERKKASTMDDLEDTGNGGGCCGGGKQGQESERSSWFESGKRKILKDPEDNETKAFAEAPKWTTPAEETSSKLLMARFCDFIPSHGSPRRLEYERRLFEGLLSENAPKLAQCHVHSFPIASSSSGSAGPPGQEDGSSRQDGLQYFEHESLLNDISRSNKFVLSLSSLSVEQSKSGLQVHTHATGRATFVETPSLAVFPHVFSMHNLSTSDLSSISRLSSSNREFDTKQEVLQHKHFWGHEEINLIERDLFPARPASSLPVIAFLDRDGVVNVQAAYNTGPNAMQLVRGAASAIARLQERGVKVVIVSSQACVGKGYLLTSHVHAVMDRMCAMLREEAKADRTRSTGDLYHLAQPDCIIFSVGAGDKAVHPSYQDVSGAKPSPAGLLKGAECLGLGKRFRGYMVGDRVTDLEAGHAAGCKTVLVRTGVGQQSEQALKEVHRERLLGVVEDLTAAVDEILRDLEKKA</sequence>
<dbReference type="SUPFAM" id="SSF56784">
    <property type="entry name" value="HAD-like"/>
    <property type="match status" value="1"/>
</dbReference>
<dbReference type="Pfam" id="PF13242">
    <property type="entry name" value="Hydrolase_like"/>
    <property type="match status" value="1"/>
</dbReference>
<dbReference type="InterPro" id="IPR036412">
    <property type="entry name" value="HAD-like_sf"/>
</dbReference>
<feature type="region of interest" description="Disordered" evidence="1">
    <location>
        <begin position="308"/>
        <end position="327"/>
    </location>
</feature>
<feature type="compositionally biased region" description="Basic and acidic residues" evidence="1">
    <location>
        <begin position="217"/>
        <end position="234"/>
    </location>
</feature>
<accession>A0A7S4N455</accession>
<dbReference type="PANTHER" id="PTHR42891:SF1">
    <property type="entry name" value="D-GLYCERO-BETA-D-MANNO-HEPTOSE-1,7-BISPHOSPHATE 7-PHOSPHATASE"/>
    <property type="match status" value="1"/>
</dbReference>
<evidence type="ECO:0000313" key="2">
    <source>
        <dbReference type="EMBL" id="CAE2263885.1"/>
    </source>
</evidence>